<feature type="compositionally biased region" description="Polar residues" evidence="3">
    <location>
        <begin position="118"/>
        <end position="133"/>
    </location>
</feature>
<protein>
    <recommendedName>
        <fullName evidence="4">HTH CENPB-type domain-containing protein</fullName>
    </recommendedName>
</protein>
<keyword evidence="1" id="KW-0238">DNA-binding</keyword>
<comment type="caution">
    <text evidence="5">The sequence shown here is derived from an EMBL/GenBank/DDBJ whole genome shotgun (WGS) entry which is preliminary data.</text>
</comment>
<dbReference type="GO" id="GO:0005634">
    <property type="term" value="C:nucleus"/>
    <property type="evidence" value="ECO:0007669"/>
    <property type="project" value="TreeGrafter"/>
</dbReference>
<keyword evidence="6" id="KW-1185">Reference proteome</keyword>
<proteinExistence type="predicted"/>
<dbReference type="GO" id="GO:0003677">
    <property type="term" value="F:DNA binding"/>
    <property type="evidence" value="ECO:0007669"/>
    <property type="project" value="UniProtKB-KW"/>
</dbReference>
<feature type="compositionally biased region" description="Low complexity" evidence="3">
    <location>
        <begin position="348"/>
        <end position="357"/>
    </location>
</feature>
<feature type="region of interest" description="Disordered" evidence="3">
    <location>
        <begin position="443"/>
        <end position="466"/>
    </location>
</feature>
<evidence type="ECO:0000313" key="6">
    <source>
        <dbReference type="Proteomes" id="UP000557566"/>
    </source>
</evidence>
<reference evidence="5 6" key="1">
    <citation type="journal article" date="2020" name="Genome Biol. Evol.">
        <title>A new high-quality draft genome assembly of the Chinese cordyceps Ophiocordyceps sinensis.</title>
        <authorList>
            <person name="Shu R."/>
            <person name="Zhang J."/>
            <person name="Meng Q."/>
            <person name="Zhang H."/>
            <person name="Zhou G."/>
            <person name="Li M."/>
            <person name="Wu P."/>
            <person name="Zhao Y."/>
            <person name="Chen C."/>
            <person name="Qin Q."/>
        </authorList>
    </citation>
    <scope>NUCLEOTIDE SEQUENCE [LARGE SCALE GENOMIC DNA]</scope>
    <source>
        <strain evidence="5 6">IOZ07</strain>
    </source>
</reference>
<feature type="compositionally biased region" description="Low complexity" evidence="3">
    <location>
        <begin position="494"/>
        <end position="507"/>
    </location>
</feature>
<feature type="region of interest" description="Disordered" evidence="3">
    <location>
        <begin position="484"/>
        <end position="544"/>
    </location>
</feature>
<dbReference type="SUPFAM" id="SSF46689">
    <property type="entry name" value="Homeodomain-like"/>
    <property type="match status" value="2"/>
</dbReference>
<dbReference type="InterPro" id="IPR009057">
    <property type="entry name" value="Homeodomain-like_sf"/>
</dbReference>
<organism evidence="5 6">
    <name type="scientific">Ophiocordyceps sinensis</name>
    <dbReference type="NCBI Taxonomy" id="72228"/>
    <lineage>
        <taxon>Eukaryota</taxon>
        <taxon>Fungi</taxon>
        <taxon>Dikarya</taxon>
        <taxon>Ascomycota</taxon>
        <taxon>Pezizomycotina</taxon>
        <taxon>Sordariomycetes</taxon>
        <taxon>Hypocreomycetidae</taxon>
        <taxon>Hypocreales</taxon>
        <taxon>Ophiocordycipitaceae</taxon>
        <taxon>Ophiocordyceps</taxon>
    </lineage>
</organism>
<name>A0A8H4PVK0_9HYPO</name>
<evidence type="ECO:0000313" key="5">
    <source>
        <dbReference type="EMBL" id="KAF4511316.1"/>
    </source>
</evidence>
<feature type="compositionally biased region" description="Polar residues" evidence="3">
    <location>
        <begin position="408"/>
        <end position="426"/>
    </location>
</feature>
<feature type="compositionally biased region" description="Pro residues" evidence="3">
    <location>
        <begin position="149"/>
        <end position="158"/>
    </location>
</feature>
<evidence type="ECO:0000259" key="4">
    <source>
        <dbReference type="PROSITE" id="PS51253"/>
    </source>
</evidence>
<feature type="region of interest" description="Disordered" evidence="3">
    <location>
        <begin position="59"/>
        <end position="96"/>
    </location>
</feature>
<dbReference type="InterPro" id="IPR006600">
    <property type="entry name" value="HTH_CenpB_DNA-bd_dom"/>
</dbReference>
<dbReference type="PANTHER" id="PTHR19303">
    <property type="entry name" value="TRANSPOSON"/>
    <property type="match status" value="1"/>
</dbReference>
<dbReference type="Gene3D" id="1.10.10.60">
    <property type="entry name" value="Homeodomain-like"/>
    <property type="match status" value="2"/>
</dbReference>
<feature type="region of interest" description="Disordered" evidence="3">
    <location>
        <begin position="606"/>
        <end position="640"/>
    </location>
</feature>
<dbReference type="Proteomes" id="UP000557566">
    <property type="component" value="Unassembled WGS sequence"/>
</dbReference>
<evidence type="ECO:0000256" key="1">
    <source>
        <dbReference type="ARBA" id="ARBA00023125"/>
    </source>
</evidence>
<feature type="domain" description="HTH CENPB-type" evidence="4">
    <location>
        <begin position="241"/>
        <end position="315"/>
    </location>
</feature>
<evidence type="ECO:0000256" key="2">
    <source>
        <dbReference type="ARBA" id="ARBA00023242"/>
    </source>
</evidence>
<sequence length="640" mass="68801">MLHAEIEGSAAAMEQDSAMAQCYGYGGNTWVSIGSYNHSSYDDRPMNECAGFTQFMSHQLPESTNGMPPPSVQPNSSQPQQQQLHHHHTNPQRHHLQLIQPAPPAMCHQQLPMLNTAWPSQLTNPTPTSSAGSYSAPPLPMTPASSGPPSNPAPPPPVATSGKGTSSSQAADVVKQPGQADKIPRKTLSAEQKRAMCQYHDENPGTRQADIGAKFGVERSTVSKVLRHRDQYLKREQDADFAFKRAKGKHPDFDRTLSNYVRRQQQRGFDIKDDDIMEQARLFARASGNQEGLLSTLTGSWLLKFKQKHGVGSSRLMRRASETNIPDSARMSTALAALQKVTTTMATTPRSAAISPTSPTPPLLSPLSWSRSDEDLHRETLEFELTYRAQGSHPETSPLSDEAPRDNGGSTLSAGDTISPAASYNFSPGPSSAGAFGLDRQAVPMNTAGDQPGLHHHRGKRSKTFPSIDVSFVHHETTAMEALAEPTTPRHHAPLSSPSSSVQSPASDLRAASFSMKASLTSPPSLHRTSSNSSLAGRSSGTPVTGSAVAAAAFDSSSPDSPTLEEARQAANTLLNYIQRMSPSGQFDQSEFLAVVQLTNKLQLQQQHQSSRPSILGGLSRIPEGDHEMPPSLDSAADVG</sequence>
<feature type="compositionally biased region" description="Basic residues" evidence="3">
    <location>
        <begin position="84"/>
        <end position="96"/>
    </location>
</feature>
<dbReference type="Pfam" id="PF03221">
    <property type="entry name" value="HTH_Tnp_Tc5"/>
    <property type="match status" value="1"/>
</dbReference>
<gene>
    <name evidence="5" type="ORF">G6O67_003124</name>
</gene>
<keyword evidence="2" id="KW-0539">Nucleus</keyword>
<dbReference type="PANTHER" id="PTHR19303:SF70">
    <property type="entry name" value="HTH CENPB-TYPE DOMAIN-CONTAINING PROTEIN"/>
    <property type="match status" value="1"/>
</dbReference>
<dbReference type="Pfam" id="PF04218">
    <property type="entry name" value="CENP-B_N"/>
    <property type="match status" value="1"/>
</dbReference>
<dbReference type="PROSITE" id="PS51253">
    <property type="entry name" value="HTH_CENPB"/>
    <property type="match status" value="1"/>
</dbReference>
<dbReference type="InterPro" id="IPR050863">
    <property type="entry name" value="CenT-Element_Derived"/>
</dbReference>
<feature type="region of interest" description="Disordered" evidence="3">
    <location>
        <begin position="387"/>
        <end position="426"/>
    </location>
</feature>
<dbReference type="AlphaFoldDB" id="A0A8H4PVK0"/>
<feature type="region of interest" description="Disordered" evidence="3">
    <location>
        <begin position="118"/>
        <end position="192"/>
    </location>
</feature>
<feature type="region of interest" description="Disordered" evidence="3">
    <location>
        <begin position="348"/>
        <end position="369"/>
    </location>
</feature>
<accession>A0A8H4PVK0</accession>
<feature type="compositionally biased region" description="Polar residues" evidence="3">
    <location>
        <begin position="516"/>
        <end position="529"/>
    </location>
</feature>
<dbReference type="SMART" id="SM00674">
    <property type="entry name" value="CENPB"/>
    <property type="match status" value="1"/>
</dbReference>
<dbReference type="EMBL" id="JAAVMX010000003">
    <property type="protein sequence ID" value="KAF4511316.1"/>
    <property type="molecule type" value="Genomic_DNA"/>
</dbReference>
<evidence type="ECO:0000256" key="3">
    <source>
        <dbReference type="SAM" id="MobiDB-lite"/>
    </source>
</evidence>
<feature type="compositionally biased region" description="Low complexity" evidence="3">
    <location>
        <begin position="73"/>
        <end position="83"/>
    </location>
</feature>
<feature type="compositionally biased region" description="Basic residues" evidence="3">
    <location>
        <begin position="454"/>
        <end position="463"/>
    </location>
</feature>
<dbReference type="OrthoDB" id="9909311at2759"/>
<dbReference type="InterPro" id="IPR007889">
    <property type="entry name" value="HTH_Psq"/>
</dbReference>
<feature type="compositionally biased region" description="Low complexity" evidence="3">
    <location>
        <begin position="530"/>
        <end position="544"/>
    </location>
</feature>